<dbReference type="AlphaFoldDB" id="A0A5B6VLX4"/>
<name>A0A5B6VLX4_9ROSI</name>
<dbReference type="OrthoDB" id="1938712at2759"/>
<sequence>MTKKELNLRQRRWLEWLKNYNLILDYHPGKANVLDGRLFSEFCELHKNDSDLKLKRELIENCQTTEFSCLCVPNDAKLKQDILCESHSSAYSIHPGSTKMYNDLKHMYWWTGMKREIYEFLTKCLVCQQVKAEHWVPLGLLQPVMISKWK</sequence>
<organism evidence="2 3">
    <name type="scientific">Gossypium australe</name>
    <dbReference type="NCBI Taxonomy" id="47621"/>
    <lineage>
        <taxon>Eukaryota</taxon>
        <taxon>Viridiplantae</taxon>
        <taxon>Streptophyta</taxon>
        <taxon>Embryophyta</taxon>
        <taxon>Tracheophyta</taxon>
        <taxon>Spermatophyta</taxon>
        <taxon>Magnoliopsida</taxon>
        <taxon>eudicotyledons</taxon>
        <taxon>Gunneridae</taxon>
        <taxon>Pentapetalae</taxon>
        <taxon>rosids</taxon>
        <taxon>malvids</taxon>
        <taxon>Malvales</taxon>
        <taxon>Malvaceae</taxon>
        <taxon>Malvoideae</taxon>
        <taxon>Gossypium</taxon>
    </lineage>
</organism>
<reference evidence="3" key="1">
    <citation type="journal article" date="2019" name="Plant Biotechnol. J.">
        <title>Genome sequencing of the Australian wild diploid species Gossypium australe highlights disease resistance and delayed gland morphogenesis.</title>
        <authorList>
            <person name="Cai Y."/>
            <person name="Cai X."/>
            <person name="Wang Q."/>
            <person name="Wang P."/>
            <person name="Zhang Y."/>
            <person name="Cai C."/>
            <person name="Xu Y."/>
            <person name="Wang K."/>
            <person name="Zhou Z."/>
            <person name="Wang C."/>
            <person name="Geng S."/>
            <person name="Li B."/>
            <person name="Dong Q."/>
            <person name="Hou Y."/>
            <person name="Wang H."/>
            <person name="Ai P."/>
            <person name="Liu Z."/>
            <person name="Yi F."/>
            <person name="Sun M."/>
            <person name="An G."/>
            <person name="Cheng J."/>
            <person name="Zhang Y."/>
            <person name="Shi Q."/>
            <person name="Xie Y."/>
            <person name="Shi X."/>
            <person name="Chang Y."/>
            <person name="Huang F."/>
            <person name="Chen Y."/>
            <person name="Hong S."/>
            <person name="Mi L."/>
            <person name="Sun Q."/>
            <person name="Zhang L."/>
            <person name="Zhou B."/>
            <person name="Peng R."/>
            <person name="Zhang X."/>
            <person name="Liu F."/>
        </authorList>
    </citation>
    <scope>NUCLEOTIDE SEQUENCE [LARGE SCALE GENOMIC DNA]</scope>
    <source>
        <strain evidence="3">cv. PA1801</strain>
    </source>
</reference>
<dbReference type="Gene3D" id="1.10.340.70">
    <property type="match status" value="1"/>
</dbReference>
<dbReference type="Proteomes" id="UP000325315">
    <property type="component" value="Unassembled WGS sequence"/>
</dbReference>
<dbReference type="InterPro" id="IPR052160">
    <property type="entry name" value="Gypsy_RT_Integrase-like"/>
</dbReference>
<evidence type="ECO:0000259" key="1">
    <source>
        <dbReference type="Pfam" id="PF17921"/>
    </source>
</evidence>
<comment type="caution">
    <text evidence="2">The sequence shown here is derived from an EMBL/GenBank/DDBJ whole genome shotgun (WGS) entry which is preliminary data.</text>
</comment>
<dbReference type="PANTHER" id="PTHR47266">
    <property type="entry name" value="ENDONUCLEASE-RELATED"/>
    <property type="match status" value="1"/>
</dbReference>
<accession>A0A5B6VLX4</accession>
<dbReference type="InterPro" id="IPR041588">
    <property type="entry name" value="Integrase_H2C2"/>
</dbReference>
<proteinExistence type="predicted"/>
<feature type="domain" description="Integrase zinc-binding" evidence="1">
    <location>
        <begin position="75"/>
        <end position="132"/>
    </location>
</feature>
<evidence type="ECO:0000313" key="2">
    <source>
        <dbReference type="EMBL" id="KAA3470240.1"/>
    </source>
</evidence>
<dbReference type="Pfam" id="PF17921">
    <property type="entry name" value="Integrase_H2C2"/>
    <property type="match status" value="1"/>
</dbReference>
<gene>
    <name evidence="2" type="ORF">EPI10_015968</name>
</gene>
<evidence type="ECO:0000313" key="3">
    <source>
        <dbReference type="Proteomes" id="UP000325315"/>
    </source>
</evidence>
<protein>
    <submittedName>
        <fullName evidence="2">Integrase</fullName>
    </submittedName>
</protein>
<dbReference type="EMBL" id="SMMG02000006">
    <property type="protein sequence ID" value="KAA3470240.1"/>
    <property type="molecule type" value="Genomic_DNA"/>
</dbReference>
<keyword evidence="3" id="KW-1185">Reference proteome</keyword>